<feature type="compositionally biased region" description="Basic and acidic residues" evidence="2">
    <location>
        <begin position="70"/>
        <end position="80"/>
    </location>
</feature>
<evidence type="ECO:0000256" key="2">
    <source>
        <dbReference type="SAM" id="MobiDB-lite"/>
    </source>
</evidence>
<feature type="compositionally biased region" description="Basic and acidic residues" evidence="2">
    <location>
        <begin position="96"/>
        <end position="116"/>
    </location>
</feature>
<comment type="caution">
    <text evidence="3">The sequence shown here is derived from an EMBL/GenBank/DDBJ whole genome shotgun (WGS) entry which is preliminary data.</text>
</comment>
<feature type="region of interest" description="Disordered" evidence="2">
    <location>
        <begin position="1"/>
        <end position="61"/>
    </location>
</feature>
<dbReference type="GO" id="GO:0005680">
    <property type="term" value="C:anaphase-promoting complex"/>
    <property type="evidence" value="ECO:0007669"/>
    <property type="project" value="InterPro"/>
</dbReference>
<feature type="region of interest" description="Disordered" evidence="2">
    <location>
        <begin position="96"/>
        <end position="170"/>
    </location>
</feature>
<evidence type="ECO:0000313" key="3">
    <source>
        <dbReference type="EMBL" id="KAK6942199.1"/>
    </source>
</evidence>
<name>A0AAN8W2R0_9MAGN</name>
<evidence type="ECO:0000313" key="4">
    <source>
        <dbReference type="Proteomes" id="UP001370490"/>
    </source>
</evidence>
<keyword evidence="4" id="KW-1185">Reference proteome</keyword>
<feature type="compositionally biased region" description="Basic and acidic residues" evidence="2">
    <location>
        <begin position="1"/>
        <end position="12"/>
    </location>
</feature>
<keyword evidence="1" id="KW-0833">Ubl conjugation pathway</keyword>
<feature type="compositionally biased region" description="Polar residues" evidence="2">
    <location>
        <begin position="160"/>
        <end position="170"/>
    </location>
</feature>
<organism evidence="3 4">
    <name type="scientific">Dillenia turbinata</name>
    <dbReference type="NCBI Taxonomy" id="194707"/>
    <lineage>
        <taxon>Eukaryota</taxon>
        <taxon>Viridiplantae</taxon>
        <taxon>Streptophyta</taxon>
        <taxon>Embryophyta</taxon>
        <taxon>Tracheophyta</taxon>
        <taxon>Spermatophyta</taxon>
        <taxon>Magnoliopsida</taxon>
        <taxon>eudicotyledons</taxon>
        <taxon>Gunneridae</taxon>
        <taxon>Pentapetalae</taxon>
        <taxon>Dilleniales</taxon>
        <taxon>Dilleniaceae</taxon>
        <taxon>Dillenia</taxon>
    </lineage>
</organism>
<dbReference type="AlphaFoldDB" id="A0AAN8W2R0"/>
<feature type="region of interest" description="Disordered" evidence="2">
    <location>
        <begin position="70"/>
        <end position="89"/>
    </location>
</feature>
<accession>A0AAN8W2R0</accession>
<dbReference type="EMBL" id="JBAMMX010000004">
    <property type="protein sequence ID" value="KAK6942199.1"/>
    <property type="molecule type" value="Genomic_DNA"/>
</dbReference>
<feature type="compositionally biased region" description="Low complexity" evidence="2">
    <location>
        <begin position="128"/>
        <end position="147"/>
    </location>
</feature>
<protein>
    <submittedName>
        <fullName evidence="3">Anaphase-promoting complex, subunit CDC26</fullName>
    </submittedName>
</protein>
<sequence>MSDILRKEKRVAGESSLQESDMENRERECFNLSKEVNGPNQRKWAKNSKSPKSPLRGRTTFFQNPIILNDIERNDGDPHLLDPNNIGPIWNKIGERGREREMLRRKPSKIEVKIEDKEELEDSRKRSATASATSSSSSASPATGTAALLQHFDRNKDSYSKSQRIGLSSP</sequence>
<reference evidence="3 4" key="1">
    <citation type="submission" date="2023-12" db="EMBL/GenBank/DDBJ databases">
        <title>A high-quality genome assembly for Dillenia turbinata (Dilleniales).</title>
        <authorList>
            <person name="Chanderbali A."/>
        </authorList>
    </citation>
    <scope>NUCLEOTIDE SEQUENCE [LARGE SCALE GENOMIC DNA]</scope>
    <source>
        <strain evidence="3">LSX21</strain>
        <tissue evidence="3">Leaf</tissue>
    </source>
</reference>
<dbReference type="InterPro" id="IPR018860">
    <property type="entry name" value="APC_suCDC26"/>
</dbReference>
<dbReference type="Proteomes" id="UP001370490">
    <property type="component" value="Unassembled WGS sequence"/>
</dbReference>
<evidence type="ECO:0000256" key="1">
    <source>
        <dbReference type="ARBA" id="ARBA00022786"/>
    </source>
</evidence>
<dbReference type="GO" id="GO:0031145">
    <property type="term" value="P:anaphase-promoting complex-dependent catabolic process"/>
    <property type="evidence" value="ECO:0007669"/>
    <property type="project" value="InterPro"/>
</dbReference>
<proteinExistence type="predicted"/>
<gene>
    <name evidence="3" type="ORF">RJ641_027576</name>
</gene>
<dbReference type="Pfam" id="PF10471">
    <property type="entry name" value="ANAPC_CDC26"/>
    <property type="match status" value="1"/>
</dbReference>